<keyword evidence="2" id="KW-1133">Transmembrane helix</keyword>
<dbReference type="RefSeq" id="WP_223004681.1">
    <property type="nucleotide sequence ID" value="NZ_JAHSQO010000003.1"/>
</dbReference>
<comment type="caution">
    <text evidence="3">The sequence shown here is derived from an EMBL/GenBank/DDBJ whole genome shotgun (WGS) entry which is preliminary data.</text>
</comment>
<keyword evidence="4" id="KW-1185">Reference proteome</keyword>
<evidence type="ECO:0000256" key="2">
    <source>
        <dbReference type="SAM" id="Phobius"/>
    </source>
</evidence>
<dbReference type="Proteomes" id="UP000777661">
    <property type="component" value="Unassembled WGS sequence"/>
</dbReference>
<proteinExistence type="predicted"/>
<keyword evidence="2" id="KW-0472">Membrane</keyword>
<evidence type="ECO:0000313" key="4">
    <source>
        <dbReference type="Proteomes" id="UP000777661"/>
    </source>
</evidence>
<reference evidence="3 4" key="1">
    <citation type="submission" date="2021-06" db="EMBL/GenBank/DDBJ databases">
        <title>Nitratireductor porphyridii sp. nov., isolated from a small marine red alga, Porphyridium purpureum in South Korea.</title>
        <authorList>
            <person name="Kim K.H."/>
            <person name="Kristyanto S."/>
            <person name="Jeon C.O."/>
        </authorList>
    </citation>
    <scope>NUCLEOTIDE SEQUENCE [LARGE SCALE GENOMIC DNA]</scope>
    <source>
        <strain evidence="3 4">R6</strain>
    </source>
</reference>
<organism evidence="3 4">
    <name type="scientific">Nitratireductor rhodophyticola</name>
    <dbReference type="NCBI Taxonomy" id="2854036"/>
    <lineage>
        <taxon>Bacteria</taxon>
        <taxon>Pseudomonadati</taxon>
        <taxon>Pseudomonadota</taxon>
        <taxon>Alphaproteobacteria</taxon>
        <taxon>Hyphomicrobiales</taxon>
        <taxon>Phyllobacteriaceae</taxon>
        <taxon>Nitratireductor</taxon>
    </lineage>
</organism>
<feature type="compositionally biased region" description="Gly residues" evidence="1">
    <location>
        <begin position="43"/>
        <end position="55"/>
    </location>
</feature>
<evidence type="ECO:0000313" key="3">
    <source>
        <dbReference type="EMBL" id="MBY8917122.1"/>
    </source>
</evidence>
<accession>A0ABS7R9M8</accession>
<name>A0ABS7R9M8_9HYPH</name>
<feature type="region of interest" description="Disordered" evidence="1">
    <location>
        <begin position="33"/>
        <end position="55"/>
    </location>
</feature>
<sequence length="55" mass="5676">MDMPDIKTIESLGIVALCIGFAILIWRAAHTDRTGNDDHIPGGYDGGSGGDCGGD</sequence>
<feature type="transmembrane region" description="Helical" evidence="2">
    <location>
        <begin position="12"/>
        <end position="29"/>
    </location>
</feature>
<evidence type="ECO:0000256" key="1">
    <source>
        <dbReference type="SAM" id="MobiDB-lite"/>
    </source>
</evidence>
<gene>
    <name evidence="3" type="ORF">KVG22_11025</name>
</gene>
<keyword evidence="2" id="KW-0812">Transmembrane</keyword>
<dbReference type="EMBL" id="JAHSQO010000003">
    <property type="protein sequence ID" value="MBY8917122.1"/>
    <property type="molecule type" value="Genomic_DNA"/>
</dbReference>
<protein>
    <submittedName>
        <fullName evidence="3">Uncharacterized protein</fullName>
    </submittedName>
</protein>